<dbReference type="PANTHER" id="PTHR10102">
    <property type="entry name" value="DNA-DIRECTED RNA POLYMERASE, MITOCHONDRIAL"/>
    <property type="match status" value="1"/>
</dbReference>
<dbReference type="InterPro" id="IPR002092">
    <property type="entry name" value="DNA-dir_Rpol_phage-type"/>
</dbReference>
<evidence type="ECO:0000313" key="1">
    <source>
        <dbReference type="EMBL" id="KAJ8712467.1"/>
    </source>
</evidence>
<dbReference type="InterPro" id="IPR043502">
    <property type="entry name" value="DNA/RNA_pol_sf"/>
</dbReference>
<sequence>MGQWKRLECAPAETLYPVLDSLNQLGEVPWLINKPILDLQIQIFRMPFYVMGQWKRLECAPAETLYPVLDSLNQLGEVPWLINKPILDLQIQIFR</sequence>
<evidence type="ECO:0000313" key="8">
    <source>
        <dbReference type="EMBL" id="KAJ8712474.1"/>
    </source>
</evidence>
<comment type="caution">
    <text evidence="8">The sequence shown here is derived from an EMBL/GenBank/DDBJ whole genome shotgun (WGS) entry which is preliminary data.</text>
</comment>
<dbReference type="EMBL" id="JARGEI010000021">
    <property type="protein sequence ID" value="KAJ8712467.1"/>
    <property type="molecule type" value="Genomic_DNA"/>
</dbReference>
<evidence type="ECO:0000313" key="7">
    <source>
        <dbReference type="EMBL" id="KAJ8712473.1"/>
    </source>
</evidence>
<evidence type="ECO:0000313" key="2">
    <source>
        <dbReference type="EMBL" id="KAJ8712468.1"/>
    </source>
</evidence>
<dbReference type="Proteomes" id="UP001231518">
    <property type="component" value="Chromosome 17"/>
</dbReference>
<proteinExistence type="predicted"/>
<organism evidence="8 9">
    <name type="scientific">Mythimna separata</name>
    <name type="common">Oriental armyworm</name>
    <name type="synonym">Pseudaletia separata</name>
    <dbReference type="NCBI Taxonomy" id="271217"/>
    <lineage>
        <taxon>Eukaryota</taxon>
        <taxon>Metazoa</taxon>
        <taxon>Ecdysozoa</taxon>
        <taxon>Arthropoda</taxon>
        <taxon>Hexapoda</taxon>
        <taxon>Insecta</taxon>
        <taxon>Pterygota</taxon>
        <taxon>Neoptera</taxon>
        <taxon>Endopterygota</taxon>
        <taxon>Lepidoptera</taxon>
        <taxon>Glossata</taxon>
        <taxon>Ditrysia</taxon>
        <taxon>Noctuoidea</taxon>
        <taxon>Noctuidae</taxon>
        <taxon>Noctuinae</taxon>
        <taxon>Hadenini</taxon>
        <taxon>Mythimna</taxon>
    </lineage>
</organism>
<dbReference type="GO" id="GO:0006390">
    <property type="term" value="P:mitochondrial transcription"/>
    <property type="evidence" value="ECO:0007669"/>
    <property type="project" value="TreeGrafter"/>
</dbReference>
<dbReference type="EMBL" id="JARGEI010000021">
    <property type="protein sequence ID" value="KAJ8712470.1"/>
    <property type="molecule type" value="Genomic_DNA"/>
</dbReference>
<dbReference type="EMBL" id="JARGEI010000021">
    <property type="protein sequence ID" value="KAJ8712468.1"/>
    <property type="molecule type" value="Genomic_DNA"/>
</dbReference>
<dbReference type="GO" id="GO:0034245">
    <property type="term" value="C:mitochondrial DNA-directed RNA polymerase complex"/>
    <property type="evidence" value="ECO:0007669"/>
    <property type="project" value="TreeGrafter"/>
</dbReference>
<evidence type="ECO:0000313" key="5">
    <source>
        <dbReference type="EMBL" id="KAJ8712471.1"/>
    </source>
</evidence>
<dbReference type="GO" id="GO:0001018">
    <property type="term" value="F:mitochondrial promoter sequence-specific DNA binding"/>
    <property type="evidence" value="ECO:0007669"/>
    <property type="project" value="TreeGrafter"/>
</dbReference>
<evidence type="ECO:0000313" key="6">
    <source>
        <dbReference type="EMBL" id="KAJ8712472.1"/>
    </source>
</evidence>
<keyword evidence="9" id="KW-1185">Reference proteome</keyword>
<dbReference type="EMBL" id="JARGEI010000021">
    <property type="protein sequence ID" value="KAJ8712469.1"/>
    <property type="molecule type" value="Genomic_DNA"/>
</dbReference>
<dbReference type="SUPFAM" id="SSF56672">
    <property type="entry name" value="DNA/RNA polymerases"/>
    <property type="match status" value="2"/>
</dbReference>
<gene>
    <name evidence="1" type="ORF">PYW07_005309</name>
    <name evidence="2" type="ORF">PYW07_005310</name>
    <name evidence="3" type="ORF">PYW07_005311</name>
    <name evidence="4" type="ORF">PYW07_005312</name>
    <name evidence="5" type="ORF">PYW07_005313</name>
    <name evidence="6" type="ORF">PYW07_005314</name>
    <name evidence="7" type="ORF">PYW07_005315</name>
    <name evidence="8" type="ORF">PYW07_005316</name>
</gene>
<dbReference type="PANTHER" id="PTHR10102:SF0">
    <property type="entry name" value="DNA-DIRECTED RNA POLYMERASE, MITOCHONDRIAL"/>
    <property type="match status" value="1"/>
</dbReference>
<evidence type="ECO:0000313" key="9">
    <source>
        <dbReference type="Proteomes" id="UP001231518"/>
    </source>
</evidence>
<dbReference type="EMBL" id="JARGEI010000021">
    <property type="protein sequence ID" value="KAJ8712472.1"/>
    <property type="molecule type" value="Genomic_DNA"/>
</dbReference>
<dbReference type="GO" id="GO:0003899">
    <property type="term" value="F:DNA-directed RNA polymerase activity"/>
    <property type="evidence" value="ECO:0007669"/>
    <property type="project" value="InterPro"/>
</dbReference>
<protein>
    <recommendedName>
        <fullName evidence="10">DNA-directed RNA polymerase</fullName>
    </recommendedName>
</protein>
<evidence type="ECO:0008006" key="10">
    <source>
        <dbReference type="Google" id="ProtNLM"/>
    </source>
</evidence>
<evidence type="ECO:0000313" key="4">
    <source>
        <dbReference type="EMBL" id="KAJ8712470.1"/>
    </source>
</evidence>
<accession>A0AAD7YE48</accession>
<name>A0AAD7YE48_MYTSE</name>
<reference evidence="8" key="1">
    <citation type="submission" date="2023-03" db="EMBL/GenBank/DDBJ databases">
        <title>Chromosome-level genomes of two armyworms, Mythimna separata and Mythimna loreyi, provide insights into the biosynthesis and reception of sex pheromones.</title>
        <authorList>
            <person name="Zhao H."/>
        </authorList>
    </citation>
    <scope>NUCLEOTIDE SEQUENCE</scope>
    <source>
        <strain evidence="8">BeijingLab</strain>
        <tissue evidence="8">Pupa</tissue>
    </source>
</reference>
<evidence type="ECO:0000313" key="3">
    <source>
        <dbReference type="EMBL" id="KAJ8712469.1"/>
    </source>
</evidence>
<dbReference type="GO" id="GO:0071897">
    <property type="term" value="P:DNA biosynthetic process"/>
    <property type="evidence" value="ECO:0007669"/>
    <property type="project" value="UniProtKB-ARBA"/>
</dbReference>
<dbReference type="EMBL" id="JARGEI010000021">
    <property type="protein sequence ID" value="KAJ8712474.1"/>
    <property type="molecule type" value="Genomic_DNA"/>
</dbReference>
<dbReference type="AlphaFoldDB" id="A0AAD7YE48"/>
<dbReference type="EMBL" id="JARGEI010000021">
    <property type="protein sequence ID" value="KAJ8712471.1"/>
    <property type="molecule type" value="Genomic_DNA"/>
</dbReference>
<dbReference type="EMBL" id="JARGEI010000021">
    <property type="protein sequence ID" value="KAJ8712473.1"/>
    <property type="molecule type" value="Genomic_DNA"/>
</dbReference>